<dbReference type="PANTHER" id="PTHR30435:SF1">
    <property type="entry name" value="FLAGELLAR HOOK PROTEIN FLGE"/>
    <property type="match status" value="1"/>
</dbReference>
<keyword evidence="8" id="KW-0966">Cell projection</keyword>
<comment type="caution">
    <text evidence="8">The sequence shown here is derived from an EMBL/GenBank/DDBJ whole genome shotgun (WGS) entry which is preliminary data.</text>
</comment>
<dbReference type="NCBIfam" id="TIGR03506">
    <property type="entry name" value="FlgEFG_subfam"/>
    <property type="match status" value="1"/>
</dbReference>
<dbReference type="InterPro" id="IPR010930">
    <property type="entry name" value="Flg_bb/hook_C_dom"/>
</dbReference>
<proteinExistence type="inferred from homology"/>
<dbReference type="GO" id="GO:0071978">
    <property type="term" value="P:bacterial-type flagellum-dependent swarming motility"/>
    <property type="evidence" value="ECO:0007669"/>
    <property type="project" value="TreeGrafter"/>
</dbReference>
<evidence type="ECO:0000313" key="8">
    <source>
        <dbReference type="EMBL" id="GAN78214.1"/>
    </source>
</evidence>
<organism evidence="8 9">
    <name type="scientific">Acidisphaera rubrifaciens HS-AP3</name>
    <dbReference type="NCBI Taxonomy" id="1231350"/>
    <lineage>
        <taxon>Bacteria</taxon>
        <taxon>Pseudomonadati</taxon>
        <taxon>Pseudomonadota</taxon>
        <taxon>Alphaproteobacteria</taxon>
        <taxon>Acetobacterales</taxon>
        <taxon>Acetobacteraceae</taxon>
        <taxon>Acidisphaera</taxon>
    </lineage>
</organism>
<dbReference type="GO" id="GO:0009425">
    <property type="term" value="C:bacterial-type flagellum basal body"/>
    <property type="evidence" value="ECO:0007669"/>
    <property type="project" value="UniProtKB-SubCell"/>
</dbReference>
<keyword evidence="3 4" id="KW-0975">Bacterial flagellum</keyword>
<comment type="similarity">
    <text evidence="2 4">Belongs to the flagella basal body rod proteins family.</text>
</comment>
<dbReference type="NCBIfam" id="NF004242">
    <property type="entry name" value="PRK05682.2-1"/>
    <property type="match status" value="1"/>
</dbReference>
<gene>
    <name evidence="8" type="ORF">Asru_0689_02</name>
</gene>
<feature type="domain" description="Flagellar basal-body/hook protein C-terminal" evidence="6">
    <location>
        <begin position="395"/>
        <end position="436"/>
    </location>
</feature>
<dbReference type="Gene3D" id="2.60.98.20">
    <property type="entry name" value="Flagellar hook protein FlgE"/>
    <property type="match status" value="1"/>
</dbReference>
<dbReference type="InterPro" id="IPR053967">
    <property type="entry name" value="LlgE_F_G-like_D1"/>
</dbReference>
<keyword evidence="9" id="KW-1185">Reference proteome</keyword>
<dbReference type="OrthoDB" id="8372879at2"/>
<evidence type="ECO:0000256" key="4">
    <source>
        <dbReference type="RuleBase" id="RU362116"/>
    </source>
</evidence>
<dbReference type="Pfam" id="PF06429">
    <property type="entry name" value="Flg_bbr_C"/>
    <property type="match status" value="1"/>
</dbReference>
<protein>
    <recommendedName>
        <fullName evidence="4">Flagellar hook protein FlgE</fullName>
    </recommendedName>
</protein>
<evidence type="ECO:0000259" key="5">
    <source>
        <dbReference type="Pfam" id="PF00460"/>
    </source>
</evidence>
<dbReference type="AlphaFoldDB" id="A0A0D6PBI0"/>
<evidence type="ECO:0000259" key="7">
    <source>
        <dbReference type="Pfam" id="PF22692"/>
    </source>
</evidence>
<dbReference type="SUPFAM" id="SSF117143">
    <property type="entry name" value="Flagellar hook protein flgE"/>
    <property type="match status" value="1"/>
</dbReference>
<comment type="function">
    <text evidence="4">A flexible structure which links the flagellar filament to the drive apparatus in the basal body.</text>
</comment>
<dbReference type="PANTHER" id="PTHR30435">
    <property type="entry name" value="FLAGELLAR PROTEIN"/>
    <property type="match status" value="1"/>
</dbReference>
<comment type="subcellular location">
    <subcellularLocation>
        <location evidence="1 4">Bacterial flagellum basal body</location>
    </subcellularLocation>
</comment>
<dbReference type="EMBL" id="BANB01000688">
    <property type="protein sequence ID" value="GAN78214.1"/>
    <property type="molecule type" value="Genomic_DNA"/>
</dbReference>
<evidence type="ECO:0000313" key="9">
    <source>
        <dbReference type="Proteomes" id="UP000032680"/>
    </source>
</evidence>
<feature type="domain" description="Flagellar hook protein FlgE/F/G-like D1" evidence="7">
    <location>
        <begin position="84"/>
        <end position="158"/>
    </location>
</feature>
<name>A0A0D6PBI0_9PROT</name>
<dbReference type="InterPro" id="IPR001444">
    <property type="entry name" value="Flag_bb_rod_N"/>
</dbReference>
<dbReference type="Pfam" id="PF22692">
    <property type="entry name" value="LlgE_F_G_D1"/>
    <property type="match status" value="1"/>
</dbReference>
<dbReference type="GO" id="GO:0005829">
    <property type="term" value="C:cytosol"/>
    <property type="evidence" value="ECO:0007669"/>
    <property type="project" value="TreeGrafter"/>
</dbReference>
<keyword evidence="8" id="KW-0282">Flagellum</keyword>
<dbReference type="InterPro" id="IPR020013">
    <property type="entry name" value="Flagellar_FlgE/F/G"/>
</dbReference>
<keyword evidence="8" id="KW-0969">Cilium</keyword>
<evidence type="ECO:0000256" key="1">
    <source>
        <dbReference type="ARBA" id="ARBA00004117"/>
    </source>
</evidence>
<evidence type="ECO:0000256" key="2">
    <source>
        <dbReference type="ARBA" id="ARBA00009677"/>
    </source>
</evidence>
<dbReference type="Pfam" id="PF00460">
    <property type="entry name" value="Flg_bb_rod"/>
    <property type="match status" value="1"/>
</dbReference>
<dbReference type="InterPro" id="IPR037925">
    <property type="entry name" value="FlgE/F/G-like"/>
</dbReference>
<accession>A0A0D6PBI0</accession>
<evidence type="ECO:0000256" key="3">
    <source>
        <dbReference type="ARBA" id="ARBA00023143"/>
    </source>
</evidence>
<dbReference type="Proteomes" id="UP000032680">
    <property type="component" value="Unassembled WGS sequence"/>
</dbReference>
<dbReference type="InterPro" id="IPR037058">
    <property type="entry name" value="Falgellar_hook_FlgE_sf"/>
</dbReference>
<dbReference type="RefSeq" id="WP_048862694.1">
    <property type="nucleotide sequence ID" value="NZ_BANB01000688.1"/>
</dbReference>
<reference evidence="8 9" key="1">
    <citation type="submission" date="2012-11" db="EMBL/GenBank/DDBJ databases">
        <title>Whole genome sequence of Acidisphaera rubrifaciens HS-AP3.</title>
        <authorList>
            <person name="Azuma Y."/>
            <person name="Higashiura N."/>
            <person name="Hirakawa H."/>
            <person name="Matsushita K."/>
        </authorList>
    </citation>
    <scope>NUCLEOTIDE SEQUENCE [LARGE SCALE GENOMIC DNA]</scope>
    <source>
        <strain evidence="8 9">HS-AP3</strain>
    </source>
</reference>
<sequence length="438" mass="44949">MSLFSAMNTAISGLTAQAGAFSNISDNVANSQTVGYKRVDTSFQDYLTQSTPQVNDPGSVVARPDYVNNVQGTISQTDNPLNMAIAGQGFFAVSETDGTANGQPTFSSQQYYTRAGDFSMDKNGYLVNSAGQFLNGWSVNPATGVVNQSALVPIQVSQSTYQPQATTSVQLSANLPATASPVTSQLQVYDALGTAHTVNLNWTPTGTNQWSVQVASPDDTSGTADRGTADVSFGGTMADGTTAPAGTPSAIAVDGADPGTITGSTSGANQPATFSFTTNFGSGPQTVTVSLGTFGSSNGTVQYAGTTYTLRGLTQNGVPPGSFSSVTTQTNGDVVVNYNNGQSRTIAQVPVVTFDAPDQLQRQNGQAFTATDASGTPLANNAGSGGAGNLVTSSQETSNVDLATELSQLIVAQQAYSANAKVVTSADTLLQTTLDMKR</sequence>
<dbReference type="GO" id="GO:0009424">
    <property type="term" value="C:bacterial-type flagellum hook"/>
    <property type="evidence" value="ECO:0007669"/>
    <property type="project" value="TreeGrafter"/>
</dbReference>
<evidence type="ECO:0000259" key="6">
    <source>
        <dbReference type="Pfam" id="PF06429"/>
    </source>
</evidence>
<feature type="domain" description="Flagellar basal body rod protein N-terminal" evidence="5">
    <location>
        <begin position="7"/>
        <end position="37"/>
    </location>
</feature>